<dbReference type="AlphaFoldDB" id="A0A0B2VDN5"/>
<dbReference type="Proteomes" id="UP000031036">
    <property type="component" value="Unassembled WGS sequence"/>
</dbReference>
<reference evidence="1 2" key="1">
    <citation type="submission" date="2014-11" db="EMBL/GenBank/DDBJ databases">
        <title>Genetic blueprint of the zoonotic pathogen Toxocara canis.</title>
        <authorList>
            <person name="Zhu X.-Q."/>
            <person name="Korhonen P.K."/>
            <person name="Cai H."/>
            <person name="Young N.D."/>
            <person name="Nejsum P."/>
            <person name="von Samson-Himmelstjerna G."/>
            <person name="Boag P.R."/>
            <person name="Tan P."/>
            <person name="Li Q."/>
            <person name="Min J."/>
            <person name="Yang Y."/>
            <person name="Wang X."/>
            <person name="Fang X."/>
            <person name="Hall R.S."/>
            <person name="Hofmann A."/>
            <person name="Sternberg P.W."/>
            <person name="Jex A.R."/>
            <person name="Gasser R.B."/>
        </authorList>
    </citation>
    <scope>NUCLEOTIDE SEQUENCE [LARGE SCALE GENOMIC DNA]</scope>
    <source>
        <strain evidence="1">PN_DK_2014</strain>
    </source>
</reference>
<dbReference type="EMBL" id="JPKZ01001479">
    <property type="protein sequence ID" value="KHN81631.1"/>
    <property type="molecule type" value="Genomic_DNA"/>
</dbReference>
<evidence type="ECO:0000313" key="2">
    <source>
        <dbReference type="Proteomes" id="UP000031036"/>
    </source>
</evidence>
<keyword evidence="2" id="KW-1185">Reference proteome</keyword>
<comment type="caution">
    <text evidence="1">The sequence shown here is derived from an EMBL/GenBank/DDBJ whole genome shotgun (WGS) entry which is preliminary data.</text>
</comment>
<sequence>MPIIVCQNLSCIPLVPAGSVSPNLLAIPLPNVHPACVARSLATPNVLPRGLEANVGSTAPDSFRRALSTGARTEIDGCKLRSKSAVLVTPTSIDSSRYTRNISLSYR</sequence>
<protein>
    <submittedName>
        <fullName evidence="1">Uncharacterized protein</fullName>
    </submittedName>
</protein>
<name>A0A0B2VDN5_TOXCA</name>
<proteinExistence type="predicted"/>
<evidence type="ECO:0000313" key="1">
    <source>
        <dbReference type="EMBL" id="KHN81631.1"/>
    </source>
</evidence>
<gene>
    <name evidence="1" type="ORF">Tcan_03478</name>
</gene>
<organism evidence="1 2">
    <name type="scientific">Toxocara canis</name>
    <name type="common">Canine roundworm</name>
    <dbReference type="NCBI Taxonomy" id="6265"/>
    <lineage>
        <taxon>Eukaryota</taxon>
        <taxon>Metazoa</taxon>
        <taxon>Ecdysozoa</taxon>
        <taxon>Nematoda</taxon>
        <taxon>Chromadorea</taxon>
        <taxon>Rhabditida</taxon>
        <taxon>Spirurina</taxon>
        <taxon>Ascaridomorpha</taxon>
        <taxon>Ascaridoidea</taxon>
        <taxon>Toxocaridae</taxon>
        <taxon>Toxocara</taxon>
    </lineage>
</organism>
<accession>A0A0B2VDN5</accession>